<dbReference type="EMBL" id="JAXCLA010000006">
    <property type="protein sequence ID" value="MDY0746755.1"/>
    <property type="molecule type" value="Genomic_DNA"/>
</dbReference>
<accession>A0ABU5DKB5</accession>
<organism evidence="1 2">
    <name type="scientific">Roseateles agri</name>
    <dbReference type="NCBI Taxonomy" id="3098619"/>
    <lineage>
        <taxon>Bacteria</taxon>
        <taxon>Pseudomonadati</taxon>
        <taxon>Pseudomonadota</taxon>
        <taxon>Betaproteobacteria</taxon>
        <taxon>Burkholderiales</taxon>
        <taxon>Sphaerotilaceae</taxon>
        <taxon>Roseateles</taxon>
    </lineage>
</organism>
<name>A0ABU5DKB5_9BURK</name>
<evidence type="ECO:0008006" key="3">
    <source>
        <dbReference type="Google" id="ProtNLM"/>
    </source>
</evidence>
<gene>
    <name evidence="1" type="ORF">SNE35_19745</name>
</gene>
<dbReference type="RefSeq" id="WP_320424707.1">
    <property type="nucleotide sequence ID" value="NZ_JAXCLA010000006.1"/>
</dbReference>
<sequence length="338" mass="34200">MSDACDVLVIGAGCAGIQAACAAASESAHVLVLDGLELDGLQAPMQDAAAWNPWLSDAQSPGCRLIGWRPGHTALELLLDASGAVRGAAGVAGEDETPWRIAASTVVIASAQTLLMAAEAGADLCGMEAGHGGLRICGYANGGASSVEGLYAASPAAWSVLASGAGLPRGTQAHALLSGQQAGAAAAHESAMRQRPFAAALEPAGCAGLRGSGHRPANPMATLAAVQAVRRSLGTASPDDARASEALERLDALWLFICNAAPAARGALCATRAAACQVALARWQLRSLLARRASEAEHLARECVVARGVDQVCTSTELRESLAVASRRSSTPLPLFAS</sequence>
<reference evidence="1 2" key="1">
    <citation type="submission" date="2023-11" db="EMBL/GenBank/DDBJ databases">
        <title>Paucibacter sp. nov., isolated from fresh soil in Korea.</title>
        <authorList>
            <person name="Le N.T.T."/>
        </authorList>
    </citation>
    <scope>NUCLEOTIDE SEQUENCE [LARGE SCALE GENOMIC DNA]</scope>
    <source>
        <strain evidence="1 2">R3-3</strain>
    </source>
</reference>
<evidence type="ECO:0000313" key="1">
    <source>
        <dbReference type="EMBL" id="MDY0746755.1"/>
    </source>
</evidence>
<dbReference type="InterPro" id="IPR036188">
    <property type="entry name" value="FAD/NAD-bd_sf"/>
</dbReference>
<dbReference type="Gene3D" id="3.50.50.60">
    <property type="entry name" value="FAD/NAD(P)-binding domain"/>
    <property type="match status" value="2"/>
</dbReference>
<protein>
    <recommendedName>
        <fullName evidence="3">FAD/NAD(P)-binding domain-containing protein</fullName>
    </recommendedName>
</protein>
<dbReference type="Proteomes" id="UP001285263">
    <property type="component" value="Unassembled WGS sequence"/>
</dbReference>
<keyword evidence="2" id="KW-1185">Reference proteome</keyword>
<evidence type="ECO:0000313" key="2">
    <source>
        <dbReference type="Proteomes" id="UP001285263"/>
    </source>
</evidence>
<dbReference type="SUPFAM" id="SSF51905">
    <property type="entry name" value="FAD/NAD(P)-binding domain"/>
    <property type="match status" value="1"/>
</dbReference>
<proteinExistence type="predicted"/>
<comment type="caution">
    <text evidence="1">The sequence shown here is derived from an EMBL/GenBank/DDBJ whole genome shotgun (WGS) entry which is preliminary data.</text>
</comment>